<dbReference type="RefSeq" id="WP_109675425.1">
    <property type="nucleotide sequence ID" value="NZ_QGDT01000008.1"/>
</dbReference>
<dbReference type="AlphaFoldDB" id="A0A316B3K5"/>
<dbReference type="CDD" id="cd03789">
    <property type="entry name" value="GT9_LPS_heptosyltransferase"/>
    <property type="match status" value="1"/>
</dbReference>
<dbReference type="GO" id="GO:0009244">
    <property type="term" value="P:lipopolysaccharide core region biosynthetic process"/>
    <property type="evidence" value="ECO:0007669"/>
    <property type="project" value="TreeGrafter"/>
</dbReference>
<dbReference type="InterPro" id="IPR051199">
    <property type="entry name" value="LPS_LOS_Heptosyltrfase"/>
</dbReference>
<evidence type="ECO:0000313" key="3">
    <source>
        <dbReference type="EMBL" id="PWJ57147.1"/>
    </source>
</evidence>
<dbReference type="Proteomes" id="UP000245880">
    <property type="component" value="Unassembled WGS sequence"/>
</dbReference>
<dbReference type="PANTHER" id="PTHR30160">
    <property type="entry name" value="TETRAACYLDISACCHARIDE 4'-KINASE-RELATED"/>
    <property type="match status" value="1"/>
</dbReference>
<dbReference type="SUPFAM" id="SSF53756">
    <property type="entry name" value="UDP-Glycosyltransferase/glycogen phosphorylase"/>
    <property type="match status" value="1"/>
</dbReference>
<reference evidence="3 4" key="1">
    <citation type="submission" date="2018-03" db="EMBL/GenBank/DDBJ databases">
        <title>Genomic Encyclopedia of Archaeal and Bacterial Type Strains, Phase II (KMG-II): from individual species to whole genera.</title>
        <authorList>
            <person name="Goeker M."/>
        </authorList>
    </citation>
    <scope>NUCLEOTIDE SEQUENCE [LARGE SCALE GENOMIC DNA]</scope>
    <source>
        <strain evidence="3 4">DSM 100346</strain>
    </source>
</reference>
<dbReference type="Gene3D" id="3.40.50.2000">
    <property type="entry name" value="Glycogen Phosphorylase B"/>
    <property type="match status" value="2"/>
</dbReference>
<dbReference type="Pfam" id="PF01075">
    <property type="entry name" value="Glyco_transf_9"/>
    <property type="match status" value="1"/>
</dbReference>
<dbReference type="GO" id="GO:0005829">
    <property type="term" value="C:cytosol"/>
    <property type="evidence" value="ECO:0007669"/>
    <property type="project" value="TreeGrafter"/>
</dbReference>
<gene>
    <name evidence="3" type="ORF">CLV98_10867</name>
</gene>
<dbReference type="EMBL" id="QGDT01000008">
    <property type="protein sequence ID" value="PWJ57147.1"/>
    <property type="molecule type" value="Genomic_DNA"/>
</dbReference>
<protein>
    <submittedName>
        <fullName evidence="3">Heptosyltransferase-2</fullName>
    </submittedName>
</protein>
<dbReference type="PANTHER" id="PTHR30160:SF1">
    <property type="entry name" value="LIPOPOLYSACCHARIDE 1,2-N-ACETYLGLUCOSAMINETRANSFERASE-RELATED"/>
    <property type="match status" value="1"/>
</dbReference>
<evidence type="ECO:0000313" key="4">
    <source>
        <dbReference type="Proteomes" id="UP000245880"/>
    </source>
</evidence>
<keyword evidence="2 3" id="KW-0808">Transferase</keyword>
<keyword evidence="4" id="KW-1185">Reference proteome</keyword>
<dbReference type="InterPro" id="IPR002201">
    <property type="entry name" value="Glyco_trans_9"/>
</dbReference>
<accession>A0A316B3K5</accession>
<evidence type="ECO:0000256" key="2">
    <source>
        <dbReference type="ARBA" id="ARBA00022679"/>
    </source>
</evidence>
<evidence type="ECO:0000256" key="1">
    <source>
        <dbReference type="ARBA" id="ARBA00022676"/>
    </source>
</evidence>
<proteinExistence type="predicted"/>
<organism evidence="3 4">
    <name type="scientific">Dyadobacter jejuensis</name>
    <dbReference type="NCBI Taxonomy" id="1082580"/>
    <lineage>
        <taxon>Bacteria</taxon>
        <taxon>Pseudomonadati</taxon>
        <taxon>Bacteroidota</taxon>
        <taxon>Cytophagia</taxon>
        <taxon>Cytophagales</taxon>
        <taxon>Spirosomataceae</taxon>
        <taxon>Dyadobacter</taxon>
    </lineage>
</organism>
<dbReference type="GO" id="GO:0008713">
    <property type="term" value="F:ADP-heptose-lipopolysaccharide heptosyltransferase activity"/>
    <property type="evidence" value="ECO:0007669"/>
    <property type="project" value="TreeGrafter"/>
</dbReference>
<name>A0A316B3K5_9BACT</name>
<dbReference type="OrthoDB" id="9768048at2"/>
<keyword evidence="1" id="KW-0328">Glycosyltransferase</keyword>
<sequence length="329" mass="36543">MDSKRILIIQTAFIGDVILATSLLETVYKAFPTAKIDFLLRQGNEGLLENHPFVHRTWVWKKKESKYGSLWKLLKAFRKEKFDIVINLQRFGATGILTGFSKAPIRVGFVKNPFSFLFTHTAPHEIGSGLHEIHRNHRLLAPLTTVVCQAPRLYPSTADRQQVAAMQTAPYVCIAPSSVWFTKQYTEAGWVDLIDRLDAPTQVYLLGGPTDQALTERIRQRCLSTDRVTNLSGKLTFLQSAALMQQATMNYVNDSAPLHICSATDAAVKAIFCSTVPEFGFGPLSPQAKVIQTPQTLACRPCGLHGHKACPEGHFKCATSISTEQLLES</sequence>
<comment type="caution">
    <text evidence="3">The sequence shown here is derived from an EMBL/GenBank/DDBJ whole genome shotgun (WGS) entry which is preliminary data.</text>
</comment>